<dbReference type="InterPro" id="IPR013106">
    <property type="entry name" value="Ig_V-set"/>
</dbReference>
<accession>G3VRG5</accession>
<dbReference type="InterPro" id="IPR050413">
    <property type="entry name" value="TCR_beta_variable"/>
</dbReference>
<dbReference type="SUPFAM" id="SSF48726">
    <property type="entry name" value="Immunoglobulin"/>
    <property type="match status" value="1"/>
</dbReference>
<reference evidence="5" key="2">
    <citation type="submission" date="2025-08" db="UniProtKB">
        <authorList>
            <consortium name="Ensembl"/>
        </authorList>
    </citation>
    <scope>IDENTIFICATION</scope>
</reference>
<organism evidence="5 6">
    <name type="scientific">Sarcophilus harrisii</name>
    <name type="common">Tasmanian devil</name>
    <name type="synonym">Sarcophilus laniarius</name>
    <dbReference type="NCBI Taxonomy" id="9305"/>
    <lineage>
        <taxon>Eukaryota</taxon>
        <taxon>Metazoa</taxon>
        <taxon>Chordata</taxon>
        <taxon>Craniata</taxon>
        <taxon>Vertebrata</taxon>
        <taxon>Euteleostomi</taxon>
        <taxon>Mammalia</taxon>
        <taxon>Metatheria</taxon>
        <taxon>Dasyuromorphia</taxon>
        <taxon>Dasyuridae</taxon>
        <taxon>Sarcophilus</taxon>
    </lineage>
</organism>
<feature type="domain" description="Ig-like" evidence="4">
    <location>
        <begin position="18"/>
        <end position="114"/>
    </location>
</feature>
<proteinExistence type="predicted"/>
<sequence>MRTMLLYCIGFFLLEVDPMDAGVTQNFRYLVTGTGRKVTLRCDQDLRYDYMYWYRQDPGLGLRLIRYSIDVDFVDKGEVSDGYNASRTKQQFFLLILESTSRNQTSDYFCASSY</sequence>
<dbReference type="PANTHER" id="PTHR23268:SF110">
    <property type="entry name" value="T CELL RECEPTOR BETA VARIABLE 27"/>
    <property type="match status" value="1"/>
</dbReference>
<evidence type="ECO:0000256" key="1">
    <source>
        <dbReference type="ARBA" id="ARBA00022729"/>
    </source>
</evidence>
<name>G3VRG5_SARHA</name>
<dbReference type="FunCoup" id="G3VRG5">
    <property type="interactions" value="645"/>
</dbReference>
<dbReference type="PROSITE" id="PS50835">
    <property type="entry name" value="IG_LIKE"/>
    <property type="match status" value="1"/>
</dbReference>
<evidence type="ECO:0000256" key="2">
    <source>
        <dbReference type="ARBA" id="ARBA00022859"/>
    </source>
</evidence>
<reference evidence="5" key="3">
    <citation type="submission" date="2025-09" db="UniProtKB">
        <authorList>
            <consortium name="Ensembl"/>
        </authorList>
    </citation>
    <scope>IDENTIFICATION</scope>
</reference>
<keyword evidence="1 3" id="KW-0732">Signal</keyword>
<dbReference type="GeneTree" id="ENSGT00940000162480"/>
<dbReference type="GO" id="GO:0005886">
    <property type="term" value="C:plasma membrane"/>
    <property type="evidence" value="ECO:0007669"/>
    <property type="project" value="TreeGrafter"/>
</dbReference>
<dbReference type="InterPro" id="IPR013783">
    <property type="entry name" value="Ig-like_fold"/>
</dbReference>
<evidence type="ECO:0000256" key="3">
    <source>
        <dbReference type="SAM" id="SignalP"/>
    </source>
</evidence>
<evidence type="ECO:0000313" key="5">
    <source>
        <dbReference type="Ensembl" id="ENSSHAP00000005770.2"/>
    </source>
</evidence>
<dbReference type="HOGENOM" id="CLU_077975_9_2_1"/>
<dbReference type="InterPro" id="IPR007110">
    <property type="entry name" value="Ig-like_dom"/>
</dbReference>
<dbReference type="Ensembl" id="ENSSHAT00000005824.2">
    <property type="protein sequence ID" value="ENSSHAP00000005770.2"/>
    <property type="gene ID" value="ENSSHAG00000027380.1"/>
</dbReference>
<dbReference type="Pfam" id="PF07686">
    <property type="entry name" value="V-set"/>
    <property type="match status" value="1"/>
</dbReference>
<dbReference type="Gene3D" id="2.60.40.10">
    <property type="entry name" value="Immunoglobulins"/>
    <property type="match status" value="1"/>
</dbReference>
<dbReference type="GO" id="GO:0002376">
    <property type="term" value="P:immune system process"/>
    <property type="evidence" value="ECO:0007669"/>
    <property type="project" value="UniProtKB-KW"/>
</dbReference>
<dbReference type="PANTHER" id="PTHR23268">
    <property type="entry name" value="T-CELL RECEPTOR BETA CHAIN"/>
    <property type="match status" value="1"/>
</dbReference>
<protein>
    <recommendedName>
        <fullName evidence="4">Ig-like domain-containing protein</fullName>
    </recommendedName>
</protein>
<feature type="chain" id="PRO_5029446229" description="Ig-like domain-containing protein" evidence="3">
    <location>
        <begin position="22"/>
        <end position="114"/>
    </location>
</feature>
<dbReference type="GO" id="GO:0007166">
    <property type="term" value="P:cell surface receptor signaling pathway"/>
    <property type="evidence" value="ECO:0007669"/>
    <property type="project" value="TreeGrafter"/>
</dbReference>
<feature type="signal peptide" evidence="3">
    <location>
        <begin position="1"/>
        <end position="21"/>
    </location>
</feature>
<evidence type="ECO:0000313" key="6">
    <source>
        <dbReference type="Proteomes" id="UP000007648"/>
    </source>
</evidence>
<dbReference type="Proteomes" id="UP000007648">
    <property type="component" value="Unassembled WGS sequence"/>
</dbReference>
<reference evidence="5 6" key="1">
    <citation type="journal article" date="2011" name="Proc. Natl. Acad. Sci. U.S.A.">
        <title>Genetic diversity and population structure of the endangered marsupial Sarcophilus harrisii (Tasmanian devil).</title>
        <authorList>
            <person name="Miller W."/>
            <person name="Hayes V.M."/>
            <person name="Ratan A."/>
            <person name="Petersen D.C."/>
            <person name="Wittekindt N.E."/>
            <person name="Miller J."/>
            <person name="Walenz B."/>
            <person name="Knight J."/>
            <person name="Qi J."/>
            <person name="Zhao F."/>
            <person name="Wang Q."/>
            <person name="Bedoya-Reina O.C."/>
            <person name="Katiyar N."/>
            <person name="Tomsho L.P."/>
            <person name="Kasson L.M."/>
            <person name="Hardie R.A."/>
            <person name="Woodbridge P."/>
            <person name="Tindall E.A."/>
            <person name="Bertelsen M.F."/>
            <person name="Dixon D."/>
            <person name="Pyecroft S."/>
            <person name="Helgen K.M."/>
            <person name="Lesk A.M."/>
            <person name="Pringle T.H."/>
            <person name="Patterson N."/>
            <person name="Zhang Y."/>
            <person name="Kreiss A."/>
            <person name="Woods G.M."/>
            <person name="Jones M.E."/>
            <person name="Schuster S.C."/>
        </authorList>
    </citation>
    <scope>NUCLEOTIDE SEQUENCE [LARGE SCALE GENOMIC DNA]</scope>
</reference>
<keyword evidence="2" id="KW-0391">Immunity</keyword>
<dbReference type="InParanoid" id="G3VRG5"/>
<keyword evidence="6" id="KW-1185">Reference proteome</keyword>
<evidence type="ECO:0000259" key="4">
    <source>
        <dbReference type="PROSITE" id="PS50835"/>
    </source>
</evidence>
<dbReference type="InterPro" id="IPR036179">
    <property type="entry name" value="Ig-like_dom_sf"/>
</dbReference>
<dbReference type="AlphaFoldDB" id="G3VRG5"/>